<gene>
    <name evidence="1" type="ORF">LPB301_16475</name>
</gene>
<accession>A0A1B8TPS1</accession>
<dbReference type="Pfam" id="PF07661">
    <property type="entry name" value="MORN_2"/>
    <property type="match status" value="2"/>
</dbReference>
<dbReference type="STRING" id="996801.BW723_11290"/>
<evidence type="ECO:0008006" key="3">
    <source>
        <dbReference type="Google" id="ProtNLM"/>
    </source>
</evidence>
<dbReference type="SUPFAM" id="SSF82185">
    <property type="entry name" value="Histone H3 K4-specific methyltransferase SET7/9 N-terminal domain"/>
    <property type="match status" value="1"/>
</dbReference>
<dbReference type="AlphaFoldDB" id="A0A1B8TPS1"/>
<name>A0A1B8TPS1_9FLAO</name>
<dbReference type="KEGG" id="prn:BW723_11290"/>
<sequence length="206" mass="23997">MKNIILSLCVVTFYCLGCNSVSDTKKEELKPIEKVVINSFTIHKDSLVLNGNQGNWYYKNKLFSGYAVKYYPNNSLKEKIGFFNGKKQNEYRQWFANGVLKLESHYNQNVLVGSYKTWWNNDVLASEVNYLKGKKQGVELKWFKDGTLSRKRNLVDGREEGLQKAWLENGKLYVNYEAKNGRVFGMKRANSCYQLKNEKIEESKKI</sequence>
<evidence type="ECO:0000313" key="1">
    <source>
        <dbReference type="EMBL" id="OBY61650.1"/>
    </source>
</evidence>
<comment type="caution">
    <text evidence="1">The sequence shown here is derived from an EMBL/GenBank/DDBJ whole genome shotgun (WGS) entry which is preliminary data.</text>
</comment>
<protein>
    <recommendedName>
        <fullName evidence="3">Membrane-binding protein</fullName>
    </recommendedName>
</protein>
<dbReference type="EMBL" id="LSFL01000042">
    <property type="protein sequence ID" value="OBY61650.1"/>
    <property type="molecule type" value="Genomic_DNA"/>
</dbReference>
<dbReference type="Proteomes" id="UP000092612">
    <property type="component" value="Unassembled WGS sequence"/>
</dbReference>
<reference evidence="2" key="1">
    <citation type="submission" date="2016-02" db="EMBL/GenBank/DDBJ databases">
        <title>Paenibacillus sp. LPB0068, isolated from Crassostrea gigas.</title>
        <authorList>
            <person name="Shin S.-K."/>
            <person name="Yi H."/>
        </authorList>
    </citation>
    <scope>NUCLEOTIDE SEQUENCE [LARGE SCALE GENOMIC DNA]</scope>
    <source>
        <strain evidence="2">KCTC 23969</strain>
    </source>
</reference>
<dbReference type="InterPro" id="IPR011652">
    <property type="entry name" value="MORN_2"/>
</dbReference>
<dbReference type="Gene3D" id="3.90.930.1">
    <property type="match status" value="1"/>
</dbReference>
<keyword evidence="2" id="KW-1185">Reference proteome</keyword>
<dbReference type="RefSeq" id="WP_068364778.1">
    <property type="nucleotide sequence ID" value="NZ_CP019337.1"/>
</dbReference>
<evidence type="ECO:0000313" key="2">
    <source>
        <dbReference type="Proteomes" id="UP000092612"/>
    </source>
</evidence>
<organism evidence="1 2">
    <name type="scientific">Polaribacter reichenbachii</name>
    <dbReference type="NCBI Taxonomy" id="996801"/>
    <lineage>
        <taxon>Bacteria</taxon>
        <taxon>Pseudomonadati</taxon>
        <taxon>Bacteroidota</taxon>
        <taxon>Flavobacteriia</taxon>
        <taxon>Flavobacteriales</taxon>
        <taxon>Flavobacteriaceae</taxon>
    </lineage>
</organism>
<proteinExistence type="predicted"/>
<dbReference type="OrthoDB" id="6334863at2"/>